<keyword evidence="2" id="KW-1133">Transmembrane helix</keyword>
<dbReference type="SMART" id="SM00331">
    <property type="entry name" value="PP2C_SIG"/>
    <property type="match status" value="1"/>
</dbReference>
<accession>A0A8X8I9D9</accession>
<organism evidence="4 5">
    <name type="scientific">Hydrobacter penzbergensis</name>
    <dbReference type="NCBI Taxonomy" id="1235997"/>
    <lineage>
        <taxon>Bacteria</taxon>
        <taxon>Pseudomonadati</taxon>
        <taxon>Bacteroidota</taxon>
        <taxon>Chitinophagia</taxon>
        <taxon>Chitinophagales</taxon>
        <taxon>Chitinophagaceae</taxon>
        <taxon>Hydrobacter</taxon>
    </lineage>
</organism>
<feature type="transmembrane region" description="Helical" evidence="2">
    <location>
        <begin position="257"/>
        <end position="274"/>
    </location>
</feature>
<keyword evidence="2" id="KW-0472">Membrane</keyword>
<dbReference type="CDD" id="cd00143">
    <property type="entry name" value="PP2Cc"/>
    <property type="match status" value="1"/>
</dbReference>
<sequence>MNIRAFTLNEIGGRKNLEDAILPKRYLPQDIPLFIVCDGVGGSSFGEVASDIATRCYYNILATAVVDSEQAFKNKLDEALASFQQQVHDYILTHPAAATTSTTLALLLFSQHNAYIAWCGDSKIYQLRNGISIYKSKDHSLVATLVAQGVITEKEALMHPQRNVITRSLSTHTHPSDITYTVLSDIREDDWFLLCTDGLMEQFTEDHFATILFPYNPFSNYSEVIDALCRNNTKDNYSMYLLHINSLKKKVAAKSRLFPVLLLLLLIAGAWYAYQRSSGNRHTQISSPMKPDTSKSIMMTHPQKKEAVQQDSVAKQPGKPH</sequence>
<comment type="caution">
    <text evidence="4">The sequence shown here is derived from an EMBL/GenBank/DDBJ whole genome shotgun (WGS) entry which is preliminary data.</text>
</comment>
<dbReference type="InterPro" id="IPR001932">
    <property type="entry name" value="PPM-type_phosphatase-like_dom"/>
</dbReference>
<dbReference type="Proteomes" id="UP000198711">
    <property type="component" value="Unassembled WGS sequence"/>
</dbReference>
<name>A0A8X8I9D9_9BACT</name>
<dbReference type="Gene3D" id="3.60.40.10">
    <property type="entry name" value="PPM-type phosphatase domain"/>
    <property type="match status" value="1"/>
</dbReference>
<proteinExistence type="predicted"/>
<gene>
    <name evidence="4" type="ORF">SAMN05444410_101639</name>
</gene>
<protein>
    <submittedName>
        <fullName evidence="4">Protein phosphatase</fullName>
    </submittedName>
</protein>
<feature type="domain" description="PPM-type phosphatase" evidence="3">
    <location>
        <begin position="2"/>
        <end position="244"/>
    </location>
</feature>
<evidence type="ECO:0000259" key="3">
    <source>
        <dbReference type="PROSITE" id="PS51746"/>
    </source>
</evidence>
<evidence type="ECO:0000256" key="2">
    <source>
        <dbReference type="SAM" id="Phobius"/>
    </source>
</evidence>
<reference evidence="4 5" key="1">
    <citation type="submission" date="2016-10" db="EMBL/GenBank/DDBJ databases">
        <authorList>
            <person name="Varghese N."/>
            <person name="Submissions S."/>
        </authorList>
    </citation>
    <scope>NUCLEOTIDE SEQUENCE [LARGE SCALE GENOMIC DNA]</scope>
    <source>
        <strain evidence="4 5">DSM 25353</strain>
    </source>
</reference>
<dbReference type="SMART" id="SM00332">
    <property type="entry name" value="PP2Cc"/>
    <property type="match status" value="1"/>
</dbReference>
<dbReference type="EMBL" id="FNNO01000001">
    <property type="protein sequence ID" value="SDW25997.1"/>
    <property type="molecule type" value="Genomic_DNA"/>
</dbReference>
<dbReference type="SUPFAM" id="SSF81606">
    <property type="entry name" value="PP2C-like"/>
    <property type="match status" value="1"/>
</dbReference>
<feature type="region of interest" description="Disordered" evidence="1">
    <location>
        <begin position="281"/>
        <end position="321"/>
    </location>
</feature>
<dbReference type="AlphaFoldDB" id="A0A8X8I9D9"/>
<evidence type="ECO:0000313" key="5">
    <source>
        <dbReference type="Proteomes" id="UP000198711"/>
    </source>
</evidence>
<dbReference type="RefSeq" id="WP_092721851.1">
    <property type="nucleotide sequence ID" value="NZ_FNNO01000001.1"/>
</dbReference>
<keyword evidence="5" id="KW-1185">Reference proteome</keyword>
<evidence type="ECO:0000256" key="1">
    <source>
        <dbReference type="SAM" id="MobiDB-lite"/>
    </source>
</evidence>
<evidence type="ECO:0000313" key="4">
    <source>
        <dbReference type="EMBL" id="SDW25997.1"/>
    </source>
</evidence>
<keyword evidence="2" id="KW-0812">Transmembrane</keyword>
<dbReference type="Pfam" id="PF13672">
    <property type="entry name" value="PP2C_2"/>
    <property type="match status" value="1"/>
</dbReference>
<dbReference type="PROSITE" id="PS51746">
    <property type="entry name" value="PPM_2"/>
    <property type="match status" value="1"/>
</dbReference>
<dbReference type="InterPro" id="IPR036457">
    <property type="entry name" value="PPM-type-like_dom_sf"/>
</dbReference>